<dbReference type="FunFam" id="2.70.170.10:FF:000034">
    <property type="entry name" value="Ligand-Gated ion Channel"/>
    <property type="match status" value="1"/>
</dbReference>
<evidence type="ECO:0000256" key="8">
    <source>
        <dbReference type="ARBA" id="ARBA00023065"/>
    </source>
</evidence>
<evidence type="ECO:0000256" key="11">
    <source>
        <dbReference type="RuleBase" id="RU000687"/>
    </source>
</evidence>
<evidence type="ECO:0000313" key="14">
    <source>
        <dbReference type="EMBL" id="EPB70715.1"/>
    </source>
</evidence>
<name>A0A0D6LF34_9BILA</name>
<protein>
    <submittedName>
        <fullName evidence="14">Cation transporter family protein</fullName>
    </submittedName>
</protein>
<keyword evidence="5 11" id="KW-0812">Transmembrane</keyword>
<comment type="caution">
    <text evidence="11">Lacks conserved residue(s) required for the propagation of feature annotation.</text>
</comment>
<dbReference type="EMBL" id="KE125169">
    <property type="protein sequence ID" value="EPB70715.1"/>
    <property type="molecule type" value="Genomic_DNA"/>
</dbReference>
<keyword evidence="8 11" id="KW-0406">Ion transport</keyword>
<evidence type="ECO:0000259" key="12">
    <source>
        <dbReference type="Pfam" id="PF02931"/>
    </source>
</evidence>
<evidence type="ECO:0000256" key="4">
    <source>
        <dbReference type="ARBA" id="ARBA00022475"/>
    </source>
</evidence>
<dbReference type="PANTHER" id="PTHR18945">
    <property type="entry name" value="NEUROTRANSMITTER GATED ION CHANNEL"/>
    <property type="match status" value="1"/>
</dbReference>
<dbReference type="PRINTS" id="PR00252">
    <property type="entry name" value="NRIONCHANNEL"/>
</dbReference>
<dbReference type="SUPFAM" id="SSF90112">
    <property type="entry name" value="Neurotransmitter-gated ion-channel transmembrane pore"/>
    <property type="match status" value="1"/>
</dbReference>
<keyword evidence="10 11" id="KW-0407">Ion channel</keyword>
<keyword evidence="7 11" id="KW-1133">Transmembrane helix</keyword>
<dbReference type="InterPro" id="IPR018000">
    <property type="entry name" value="Neurotransmitter_ion_chnl_CS"/>
</dbReference>
<dbReference type="FunFam" id="1.20.58.390:FF:000039">
    <property type="entry name" value="Ligand-Gated ion Channel"/>
    <property type="match status" value="1"/>
</dbReference>
<dbReference type="PROSITE" id="PS00236">
    <property type="entry name" value="NEUROTR_ION_CHANNEL"/>
    <property type="match status" value="1"/>
</dbReference>
<dbReference type="Gene3D" id="2.70.170.10">
    <property type="entry name" value="Neurotransmitter-gated ion-channel ligand-binding domain"/>
    <property type="match status" value="1"/>
</dbReference>
<gene>
    <name evidence="14" type="ORF">ANCCEY_10196</name>
</gene>
<evidence type="ECO:0000256" key="1">
    <source>
        <dbReference type="ARBA" id="ARBA00004141"/>
    </source>
</evidence>
<dbReference type="InterPro" id="IPR036719">
    <property type="entry name" value="Neuro-gated_channel_TM_sf"/>
</dbReference>
<evidence type="ECO:0000256" key="10">
    <source>
        <dbReference type="ARBA" id="ARBA00023303"/>
    </source>
</evidence>
<dbReference type="InterPro" id="IPR006028">
    <property type="entry name" value="GABAA/Glycine_rcpt"/>
</dbReference>
<evidence type="ECO:0000256" key="9">
    <source>
        <dbReference type="ARBA" id="ARBA00023136"/>
    </source>
</evidence>
<dbReference type="CDD" id="cd19049">
    <property type="entry name" value="LGIC_TM_anion"/>
    <property type="match status" value="1"/>
</dbReference>
<dbReference type="SUPFAM" id="SSF63712">
    <property type="entry name" value="Nicotinic receptor ligand binding domain-like"/>
    <property type="match status" value="1"/>
</dbReference>
<evidence type="ECO:0000256" key="5">
    <source>
        <dbReference type="ARBA" id="ARBA00022692"/>
    </source>
</evidence>
<dbReference type="InterPro" id="IPR006201">
    <property type="entry name" value="Neur_channel"/>
</dbReference>
<dbReference type="InterPro" id="IPR036734">
    <property type="entry name" value="Neur_chan_lig-bd_sf"/>
</dbReference>
<evidence type="ECO:0000313" key="15">
    <source>
        <dbReference type="Proteomes" id="UP000054495"/>
    </source>
</evidence>
<feature type="transmembrane region" description="Helical" evidence="11">
    <location>
        <begin position="472"/>
        <end position="492"/>
    </location>
</feature>
<keyword evidence="4" id="KW-1003">Cell membrane</keyword>
<dbReference type="Pfam" id="PF02932">
    <property type="entry name" value="Neur_chan_memb"/>
    <property type="match status" value="1"/>
</dbReference>
<dbReference type="InterPro" id="IPR006029">
    <property type="entry name" value="Neurotrans-gated_channel_TM"/>
</dbReference>
<dbReference type="Gene3D" id="1.20.58.390">
    <property type="entry name" value="Neurotransmitter-gated ion-channel transmembrane domain"/>
    <property type="match status" value="1"/>
</dbReference>
<evidence type="ECO:0000256" key="7">
    <source>
        <dbReference type="ARBA" id="ARBA00022989"/>
    </source>
</evidence>
<dbReference type="GO" id="GO:0004888">
    <property type="term" value="F:transmembrane signaling receptor activity"/>
    <property type="evidence" value="ECO:0007669"/>
    <property type="project" value="InterPro"/>
</dbReference>
<dbReference type="InterPro" id="IPR006202">
    <property type="entry name" value="Neur_chan_lig-bd"/>
</dbReference>
<evidence type="ECO:0000256" key="2">
    <source>
        <dbReference type="ARBA" id="ARBA00004236"/>
    </source>
</evidence>
<evidence type="ECO:0000259" key="13">
    <source>
        <dbReference type="Pfam" id="PF02932"/>
    </source>
</evidence>
<dbReference type="InterPro" id="IPR038050">
    <property type="entry name" value="Neuro_actylchol_rec"/>
</dbReference>
<feature type="transmembrane region" description="Helical" evidence="11">
    <location>
        <begin position="300"/>
        <end position="324"/>
    </location>
</feature>
<feature type="transmembrane region" description="Helical" evidence="11">
    <location>
        <begin position="365"/>
        <end position="387"/>
    </location>
</feature>
<dbReference type="GO" id="GO:0005886">
    <property type="term" value="C:plasma membrane"/>
    <property type="evidence" value="ECO:0007669"/>
    <property type="project" value="UniProtKB-SubCell"/>
</dbReference>
<feature type="domain" description="Neurotransmitter-gated ion-channel transmembrane" evidence="13">
    <location>
        <begin position="307"/>
        <end position="403"/>
    </location>
</feature>
<dbReference type="Proteomes" id="UP000054495">
    <property type="component" value="Unassembled WGS sequence"/>
</dbReference>
<keyword evidence="6" id="KW-0732">Signal</keyword>
<evidence type="ECO:0000256" key="3">
    <source>
        <dbReference type="ARBA" id="ARBA00022448"/>
    </source>
</evidence>
<sequence>MLERFKMAASQPATHISTWPLFHGGARAFWIEHHGPDELGPGLIVGCRMPSLFALNDEWLPSHVMLHDLLLMLVISGKAIFAEPVCEYNANQRKSILRDLLEDYDKTMVPSNDSVKVSVELTVQDISSISEISSSFIADVWFSQVWVDPRLQYKNISCKSNLSLDSYVSERLWTPNVCFVNSKSTQVHRSPASNILLIIYPNGTVWLNYRVQVSAPCSFELSRFPIDAQECTLVFESYSYNIAEVRLNWQEWAPVTMPPAEDFRLPDFQFYNVTWGKVVNEYTAGMWDQLKVTFRFKRLYGYYVLQMYLPTYLSVFISWIAFWIDTRALPARITLGVSSLMALTFQFGNIVKNLPRVSFVKAIDLWFFVCVAFIFFSLVELAVVGFVDKISEIKRRSKRLRLQRAMHGGGPLKKTKSPNGSMRGVRYPVNNNGDEAWYHMNGGENGCVNGSHYTQGYPSYADIDMGARVDAMAAKAFPAMFAAFNVFYWWYYLSRERN</sequence>
<dbReference type="Pfam" id="PF02931">
    <property type="entry name" value="Neur_chan_LBD"/>
    <property type="match status" value="1"/>
</dbReference>
<accession>A0A0D6LF34</accession>
<comment type="subcellular location">
    <subcellularLocation>
        <location evidence="2">Cell membrane</location>
    </subcellularLocation>
    <subcellularLocation>
        <location evidence="1">Membrane</location>
        <topology evidence="1">Multi-pass membrane protein</topology>
    </subcellularLocation>
</comment>
<keyword evidence="9 11" id="KW-0472">Membrane</keyword>
<proteinExistence type="inferred from homology"/>
<keyword evidence="15" id="KW-1185">Reference proteome</keyword>
<dbReference type="AlphaFoldDB" id="A0A0D6LF34"/>
<evidence type="ECO:0000256" key="6">
    <source>
        <dbReference type="ARBA" id="ARBA00022729"/>
    </source>
</evidence>
<feature type="domain" description="Neurotransmitter-gated ion-channel ligand-binding" evidence="12">
    <location>
        <begin position="94"/>
        <end position="298"/>
    </location>
</feature>
<organism evidence="14 15">
    <name type="scientific">Ancylostoma ceylanicum</name>
    <dbReference type="NCBI Taxonomy" id="53326"/>
    <lineage>
        <taxon>Eukaryota</taxon>
        <taxon>Metazoa</taxon>
        <taxon>Ecdysozoa</taxon>
        <taxon>Nematoda</taxon>
        <taxon>Chromadorea</taxon>
        <taxon>Rhabditida</taxon>
        <taxon>Rhabditina</taxon>
        <taxon>Rhabditomorpha</taxon>
        <taxon>Strongyloidea</taxon>
        <taxon>Ancylostomatidae</taxon>
        <taxon>Ancylostomatinae</taxon>
        <taxon>Ancylostoma</taxon>
    </lineage>
</organism>
<reference evidence="14 15" key="1">
    <citation type="submission" date="2013-05" db="EMBL/GenBank/DDBJ databases">
        <title>Draft genome of the parasitic nematode Anyclostoma ceylanicum.</title>
        <authorList>
            <person name="Mitreva M."/>
        </authorList>
    </citation>
    <scope>NUCLEOTIDE SEQUENCE [LARGE SCALE GENOMIC DNA]</scope>
</reference>
<comment type="similarity">
    <text evidence="11">Belongs to the ligand-gated ion channel (TC 1.A.9) family.</text>
</comment>
<dbReference type="PRINTS" id="PR00253">
    <property type="entry name" value="GABAARECEPTR"/>
</dbReference>
<dbReference type="CDD" id="cd18990">
    <property type="entry name" value="LGIC_ECD_GABAAR"/>
    <property type="match status" value="1"/>
</dbReference>
<keyword evidence="3 11" id="KW-0813">Transport</keyword>
<dbReference type="GO" id="GO:0005230">
    <property type="term" value="F:extracellular ligand-gated monoatomic ion channel activity"/>
    <property type="evidence" value="ECO:0007669"/>
    <property type="project" value="InterPro"/>
</dbReference>